<sequence length="187" mass="21162">MTAGCKVSGPVIWLLACMQSPKESNGHCMKPFRTETRYGTLTLGILTARHLIEYVQLWRATQYLLLRPNNEDTVTWKFTPTGEYSSSSAYKAQFIGSIKTNFKDLIWQSRNASGFPIDYRHEAGPTQDVVPFVDIHLSRPFTSSQNADLLGFVGRSRKKEIIGFSIVSKPPWPESWGKSRMRLNSSV</sequence>
<dbReference type="PROSITE" id="PS51257">
    <property type="entry name" value="PROKAR_LIPOPROTEIN"/>
    <property type="match status" value="1"/>
</dbReference>
<keyword evidence="2" id="KW-1185">Reference proteome</keyword>
<evidence type="ECO:0000313" key="1">
    <source>
        <dbReference type="EMBL" id="WVZ74607.1"/>
    </source>
</evidence>
<dbReference type="AlphaFoldDB" id="A0AAQ3WUC0"/>
<dbReference type="EMBL" id="CP144749">
    <property type="protein sequence ID" value="WVZ74607.1"/>
    <property type="molecule type" value="Genomic_DNA"/>
</dbReference>
<gene>
    <name evidence="1" type="ORF">U9M48_022769</name>
</gene>
<reference evidence="1 2" key="1">
    <citation type="submission" date="2024-02" db="EMBL/GenBank/DDBJ databases">
        <title>High-quality chromosome-scale genome assembly of Pensacola bahiagrass (Paspalum notatum Flugge var. saurae).</title>
        <authorList>
            <person name="Vega J.M."/>
            <person name="Podio M."/>
            <person name="Orjuela J."/>
            <person name="Siena L.A."/>
            <person name="Pessino S.C."/>
            <person name="Combes M.C."/>
            <person name="Mariac C."/>
            <person name="Albertini E."/>
            <person name="Pupilli F."/>
            <person name="Ortiz J.P.A."/>
            <person name="Leblanc O."/>
        </authorList>
    </citation>
    <scope>NUCLEOTIDE SEQUENCE [LARGE SCALE GENOMIC DNA]</scope>
    <source>
        <strain evidence="1">R1</strain>
        <tissue evidence="1">Leaf</tissue>
    </source>
</reference>
<protein>
    <submittedName>
        <fullName evidence="1">Uncharacterized protein</fullName>
    </submittedName>
</protein>
<accession>A0AAQ3WUC0</accession>
<proteinExistence type="predicted"/>
<organism evidence="1 2">
    <name type="scientific">Paspalum notatum var. saurae</name>
    <dbReference type="NCBI Taxonomy" id="547442"/>
    <lineage>
        <taxon>Eukaryota</taxon>
        <taxon>Viridiplantae</taxon>
        <taxon>Streptophyta</taxon>
        <taxon>Embryophyta</taxon>
        <taxon>Tracheophyta</taxon>
        <taxon>Spermatophyta</taxon>
        <taxon>Magnoliopsida</taxon>
        <taxon>Liliopsida</taxon>
        <taxon>Poales</taxon>
        <taxon>Poaceae</taxon>
        <taxon>PACMAD clade</taxon>
        <taxon>Panicoideae</taxon>
        <taxon>Andropogonodae</taxon>
        <taxon>Paspaleae</taxon>
        <taxon>Paspalinae</taxon>
        <taxon>Paspalum</taxon>
    </lineage>
</organism>
<dbReference type="Proteomes" id="UP001341281">
    <property type="component" value="Chromosome 05"/>
</dbReference>
<evidence type="ECO:0000313" key="2">
    <source>
        <dbReference type="Proteomes" id="UP001341281"/>
    </source>
</evidence>
<name>A0AAQ3WUC0_PASNO</name>